<evidence type="ECO:0000313" key="2">
    <source>
        <dbReference type="EMBL" id="CAF4385340.1"/>
    </source>
</evidence>
<evidence type="ECO:0000256" key="1">
    <source>
        <dbReference type="SAM" id="MobiDB-lite"/>
    </source>
</evidence>
<dbReference type="AlphaFoldDB" id="A0A820N8T2"/>
<dbReference type="Proteomes" id="UP000663862">
    <property type="component" value="Unassembled WGS sequence"/>
</dbReference>
<protein>
    <submittedName>
        <fullName evidence="2">Uncharacterized protein</fullName>
    </submittedName>
</protein>
<dbReference type="EMBL" id="CAJOBQ010000584">
    <property type="protein sequence ID" value="CAF4385340.1"/>
    <property type="molecule type" value="Genomic_DNA"/>
</dbReference>
<feature type="compositionally biased region" description="Basic and acidic residues" evidence="1">
    <location>
        <begin position="36"/>
        <end position="46"/>
    </location>
</feature>
<name>A0A820N8T2_9BILA</name>
<accession>A0A820N8T2</accession>
<reference evidence="2" key="1">
    <citation type="submission" date="2021-02" db="EMBL/GenBank/DDBJ databases">
        <authorList>
            <person name="Nowell W R."/>
        </authorList>
    </citation>
    <scope>NUCLEOTIDE SEQUENCE</scope>
</reference>
<proteinExistence type="predicted"/>
<organism evidence="2 3">
    <name type="scientific">Rotaria socialis</name>
    <dbReference type="NCBI Taxonomy" id="392032"/>
    <lineage>
        <taxon>Eukaryota</taxon>
        <taxon>Metazoa</taxon>
        <taxon>Spiralia</taxon>
        <taxon>Gnathifera</taxon>
        <taxon>Rotifera</taxon>
        <taxon>Eurotatoria</taxon>
        <taxon>Bdelloidea</taxon>
        <taxon>Philodinida</taxon>
        <taxon>Philodinidae</taxon>
        <taxon>Rotaria</taxon>
    </lineage>
</organism>
<sequence>MSPTMDLIESYGIRSDSPAEFDRIPEHGPIIGSNGKKSEPPERKSGSLELDFVKNSTSDPIPRIQL</sequence>
<comment type="caution">
    <text evidence="2">The sequence shown here is derived from an EMBL/GenBank/DDBJ whole genome shotgun (WGS) entry which is preliminary data.</text>
</comment>
<evidence type="ECO:0000313" key="3">
    <source>
        <dbReference type="Proteomes" id="UP000663862"/>
    </source>
</evidence>
<gene>
    <name evidence="2" type="ORF">TSG867_LOCUS11879</name>
</gene>
<feature type="region of interest" description="Disordered" evidence="1">
    <location>
        <begin position="1"/>
        <end position="66"/>
    </location>
</feature>
<feature type="non-terminal residue" evidence="2">
    <location>
        <position position="66"/>
    </location>
</feature>